<dbReference type="Proteomes" id="UP000295252">
    <property type="component" value="Chromosome XI"/>
</dbReference>
<sequence length="285" mass="32395">MLKGVNKELKGEVDKLNDERQRQHYCVSSYVNQLSELTQVIREQAKKYDSLNQLTKAIKDEAEKLKPEKAQQEISLPNAGYAPVCDTGNSQTSEQSMELLEVLNVKYGIVHSNLQVCYDKLNSAYHHESKLLFGFVTRKAVSYIEDGVAFAAFGTDAYLMSLGEGHHYKKKRSIANVIGFILAILSTLSTSLAILVEAKLYDVEWNQRWFYKGEKPYIPLFAIGDLIVTLGSVFLFGNTIPLWTIQLKASVYDFCSGIGTMCFFYKFLKAIKARVLRRWWWTGAD</sequence>
<reference evidence="3" key="1">
    <citation type="journal article" date="2014" name="Science">
        <title>The coffee genome provides insight into the convergent evolution of caffeine biosynthesis.</title>
        <authorList>
            <person name="Denoeud F."/>
            <person name="Carretero-Paulet L."/>
            <person name="Dereeper A."/>
            <person name="Droc G."/>
            <person name="Guyot R."/>
            <person name="Pietrella M."/>
            <person name="Zheng C."/>
            <person name="Alberti A."/>
            <person name="Anthony F."/>
            <person name="Aprea G."/>
            <person name="Aury J.M."/>
            <person name="Bento P."/>
            <person name="Bernard M."/>
            <person name="Bocs S."/>
            <person name="Campa C."/>
            <person name="Cenci A."/>
            <person name="Combes M.C."/>
            <person name="Crouzillat D."/>
            <person name="Da Silva C."/>
            <person name="Daddiego L."/>
            <person name="De Bellis F."/>
            <person name="Dussert S."/>
            <person name="Garsmeur O."/>
            <person name="Gayraud T."/>
            <person name="Guignon V."/>
            <person name="Jahn K."/>
            <person name="Jamilloux V."/>
            <person name="Joet T."/>
            <person name="Labadie K."/>
            <person name="Lan T."/>
            <person name="Leclercq J."/>
            <person name="Lepelley M."/>
            <person name="Leroy T."/>
            <person name="Li L.T."/>
            <person name="Librado P."/>
            <person name="Lopez L."/>
            <person name="Munoz A."/>
            <person name="Noel B."/>
            <person name="Pallavicini A."/>
            <person name="Perrotta G."/>
            <person name="Poncet V."/>
            <person name="Pot D."/>
            <person name="Priyono X."/>
            <person name="Rigoreau M."/>
            <person name="Rouard M."/>
            <person name="Rozas J."/>
            <person name="Tranchant-Dubreuil C."/>
            <person name="VanBuren R."/>
            <person name="Zhang Q."/>
            <person name="Andrade A.C."/>
            <person name="Argout X."/>
            <person name="Bertrand B."/>
            <person name="de Kochko A."/>
            <person name="Graziosi G."/>
            <person name="Henry R.J."/>
            <person name="Jayarama X."/>
            <person name="Ming R."/>
            <person name="Nagai C."/>
            <person name="Rounsley S."/>
            <person name="Sankoff D."/>
            <person name="Giuliano G."/>
            <person name="Albert V.A."/>
            <person name="Wincker P."/>
            <person name="Lashermes P."/>
        </authorList>
    </citation>
    <scope>NUCLEOTIDE SEQUENCE [LARGE SCALE GENOMIC DNA]</scope>
    <source>
        <strain evidence="3">cv. DH200-94</strain>
    </source>
</reference>
<evidence type="ECO:0000313" key="2">
    <source>
        <dbReference type="EMBL" id="CDP04126.1"/>
    </source>
</evidence>
<evidence type="ECO:0000256" key="1">
    <source>
        <dbReference type="SAM" id="Phobius"/>
    </source>
</evidence>
<keyword evidence="1" id="KW-1133">Transmembrane helix</keyword>
<gene>
    <name evidence="2" type="ORF">GSCOC_T00017428001</name>
</gene>
<feature type="transmembrane region" description="Helical" evidence="1">
    <location>
        <begin position="177"/>
        <end position="196"/>
    </location>
</feature>
<protein>
    <submittedName>
        <fullName evidence="2">Uncharacterized protein</fullName>
    </submittedName>
</protein>
<name>A0A068U6J6_COFCA</name>
<keyword evidence="1" id="KW-0812">Transmembrane</keyword>
<keyword evidence="1" id="KW-0472">Membrane</keyword>
<dbReference type="EMBL" id="HG739096">
    <property type="protein sequence ID" value="CDP04126.1"/>
    <property type="molecule type" value="Genomic_DNA"/>
</dbReference>
<keyword evidence="3" id="KW-1185">Reference proteome</keyword>
<dbReference type="Gramene" id="CDP04126">
    <property type="protein sequence ID" value="CDP04126"/>
    <property type="gene ID" value="GSCOC_T00017428001"/>
</dbReference>
<evidence type="ECO:0000313" key="3">
    <source>
        <dbReference type="Proteomes" id="UP000295252"/>
    </source>
</evidence>
<accession>A0A068U6J6</accession>
<organism evidence="2 3">
    <name type="scientific">Coffea canephora</name>
    <name type="common">Robusta coffee</name>
    <dbReference type="NCBI Taxonomy" id="49390"/>
    <lineage>
        <taxon>Eukaryota</taxon>
        <taxon>Viridiplantae</taxon>
        <taxon>Streptophyta</taxon>
        <taxon>Embryophyta</taxon>
        <taxon>Tracheophyta</taxon>
        <taxon>Spermatophyta</taxon>
        <taxon>Magnoliopsida</taxon>
        <taxon>eudicotyledons</taxon>
        <taxon>Gunneridae</taxon>
        <taxon>Pentapetalae</taxon>
        <taxon>asterids</taxon>
        <taxon>lamiids</taxon>
        <taxon>Gentianales</taxon>
        <taxon>Rubiaceae</taxon>
        <taxon>Ixoroideae</taxon>
        <taxon>Gardenieae complex</taxon>
        <taxon>Bertiereae - Coffeeae clade</taxon>
        <taxon>Coffeeae</taxon>
        <taxon>Coffea</taxon>
    </lineage>
</organism>
<feature type="transmembrane region" description="Helical" evidence="1">
    <location>
        <begin position="249"/>
        <end position="268"/>
    </location>
</feature>
<feature type="transmembrane region" description="Helical" evidence="1">
    <location>
        <begin position="217"/>
        <end position="237"/>
    </location>
</feature>
<dbReference type="InParanoid" id="A0A068U6J6"/>
<proteinExistence type="predicted"/>
<dbReference type="AlphaFoldDB" id="A0A068U6J6"/>